<dbReference type="RefSeq" id="WP_048676507.1">
    <property type="nucleotide sequence ID" value="NZ_CBTJ020000108.1"/>
</dbReference>
<protein>
    <recommendedName>
        <fullName evidence="2">SH3b domain-containing protein</fullName>
    </recommendedName>
</protein>
<name>W6MBJ7_9GAMM</name>
<dbReference type="PROSITE" id="PS51257">
    <property type="entry name" value="PROKAR_LIPOPROTEIN"/>
    <property type="match status" value="1"/>
</dbReference>
<proteinExistence type="predicted"/>
<dbReference type="AlphaFoldDB" id="W6MBJ7"/>
<feature type="chain" id="PRO_5004878248" description="SH3b domain-containing protein" evidence="1">
    <location>
        <begin position="23"/>
        <end position="122"/>
    </location>
</feature>
<dbReference type="Gene3D" id="2.30.30.40">
    <property type="entry name" value="SH3 Domains"/>
    <property type="match status" value="1"/>
</dbReference>
<accession>W6MBJ7</accession>
<dbReference type="EMBL" id="CBTJ020000108">
    <property type="protein sequence ID" value="CDI04344.1"/>
    <property type="molecule type" value="Genomic_DNA"/>
</dbReference>
<organism evidence="3 4">
    <name type="scientific">Candidatus Competibacter denitrificans Run_A_D11</name>
    <dbReference type="NCBI Taxonomy" id="1400863"/>
    <lineage>
        <taxon>Bacteria</taxon>
        <taxon>Pseudomonadati</taxon>
        <taxon>Pseudomonadota</taxon>
        <taxon>Gammaproteobacteria</taxon>
        <taxon>Candidatus Competibacteraceae</taxon>
        <taxon>Candidatus Competibacter</taxon>
    </lineage>
</organism>
<keyword evidence="1" id="KW-0732">Signal</keyword>
<reference evidence="3" key="1">
    <citation type="submission" date="2013-07" db="EMBL/GenBank/DDBJ databases">
        <authorList>
            <person name="McIlroy S."/>
        </authorList>
    </citation>
    <scope>NUCLEOTIDE SEQUENCE [LARGE SCALE GENOMIC DNA]</scope>
    <source>
        <strain evidence="3">Run_A_D11</strain>
    </source>
</reference>
<evidence type="ECO:0000256" key="1">
    <source>
        <dbReference type="SAM" id="SignalP"/>
    </source>
</evidence>
<dbReference type="InterPro" id="IPR003646">
    <property type="entry name" value="SH3-like_bac-type"/>
</dbReference>
<reference evidence="3" key="2">
    <citation type="submission" date="2014-03" db="EMBL/GenBank/DDBJ databases">
        <title>Candidatus Competibacter-lineage genomes retrieved from metagenomes reveal functional metabolic diversity.</title>
        <authorList>
            <person name="McIlroy S.J."/>
            <person name="Albertsen M."/>
            <person name="Andresen E.K."/>
            <person name="Saunders A.M."/>
            <person name="Kristiansen R."/>
            <person name="Stokholm-Bjerregaard M."/>
            <person name="Nielsen K.L."/>
            <person name="Nielsen P.H."/>
        </authorList>
    </citation>
    <scope>NUCLEOTIDE SEQUENCE</scope>
    <source>
        <strain evidence="3">Run_A_D11</strain>
    </source>
</reference>
<feature type="domain" description="SH3b" evidence="2">
    <location>
        <begin position="59"/>
        <end position="108"/>
    </location>
</feature>
<evidence type="ECO:0000313" key="3">
    <source>
        <dbReference type="EMBL" id="CDI04344.1"/>
    </source>
</evidence>
<feature type="signal peptide" evidence="1">
    <location>
        <begin position="1"/>
        <end position="22"/>
    </location>
</feature>
<dbReference type="Proteomes" id="UP000035760">
    <property type="component" value="Unassembled WGS sequence"/>
</dbReference>
<evidence type="ECO:0000259" key="2">
    <source>
        <dbReference type="Pfam" id="PF08239"/>
    </source>
</evidence>
<dbReference type="STRING" id="1400863.BN873_950027"/>
<keyword evidence="4" id="KW-1185">Reference proteome</keyword>
<sequence length="122" mass="12989">MLKTRVMLVVAASLSLSLSLGGCETLKVVDARISARLERSGFLKPPTVWQVKPAKTGTAVTLRSGPGTEHPVIRVLAVGETVTPLGITEGWRAVRMGGNETGFVRDRDLQPVGLGPQRFATP</sequence>
<evidence type="ECO:0000313" key="4">
    <source>
        <dbReference type="Proteomes" id="UP000035760"/>
    </source>
</evidence>
<dbReference type="Pfam" id="PF08239">
    <property type="entry name" value="SH3_3"/>
    <property type="match status" value="1"/>
</dbReference>
<comment type="caution">
    <text evidence="3">The sequence shown here is derived from an EMBL/GenBank/DDBJ whole genome shotgun (WGS) entry which is preliminary data.</text>
</comment>
<gene>
    <name evidence="3" type="ORF">BN873_950027</name>
</gene>